<keyword evidence="3" id="KW-1185">Reference proteome</keyword>
<evidence type="ECO:0000313" key="3">
    <source>
        <dbReference type="Proteomes" id="UP000271974"/>
    </source>
</evidence>
<feature type="region of interest" description="Disordered" evidence="1">
    <location>
        <begin position="61"/>
        <end position="95"/>
    </location>
</feature>
<sequence>MYRLLFWLRHSKMDRVELDELDEAYQVLQKEVKTTDPVALDQMELKSVTEASEAFAVIRDYGEGKKKTPDEPEQKAIGDSNTPLETSGIAASNRLVSKNELRETVKQRADIHESPVQES</sequence>
<gene>
    <name evidence="2" type="ORF">EGW08_006523</name>
</gene>
<organism evidence="2 3">
    <name type="scientific">Elysia chlorotica</name>
    <name type="common">Eastern emerald elysia</name>
    <name type="synonym">Sea slug</name>
    <dbReference type="NCBI Taxonomy" id="188477"/>
    <lineage>
        <taxon>Eukaryota</taxon>
        <taxon>Metazoa</taxon>
        <taxon>Spiralia</taxon>
        <taxon>Lophotrochozoa</taxon>
        <taxon>Mollusca</taxon>
        <taxon>Gastropoda</taxon>
        <taxon>Heterobranchia</taxon>
        <taxon>Euthyneura</taxon>
        <taxon>Panpulmonata</taxon>
        <taxon>Sacoglossa</taxon>
        <taxon>Placobranchoidea</taxon>
        <taxon>Plakobranchidae</taxon>
        <taxon>Elysia</taxon>
    </lineage>
</organism>
<feature type="compositionally biased region" description="Basic and acidic residues" evidence="1">
    <location>
        <begin position="61"/>
        <end position="76"/>
    </location>
</feature>
<proteinExistence type="predicted"/>
<accession>A0A433TW07</accession>
<dbReference type="EMBL" id="RQTK01000161">
    <property type="protein sequence ID" value="RUS85729.1"/>
    <property type="molecule type" value="Genomic_DNA"/>
</dbReference>
<evidence type="ECO:0000256" key="1">
    <source>
        <dbReference type="SAM" id="MobiDB-lite"/>
    </source>
</evidence>
<comment type="caution">
    <text evidence="2">The sequence shown here is derived from an EMBL/GenBank/DDBJ whole genome shotgun (WGS) entry which is preliminary data.</text>
</comment>
<dbReference type="Proteomes" id="UP000271974">
    <property type="component" value="Unassembled WGS sequence"/>
</dbReference>
<name>A0A433TW07_ELYCH</name>
<dbReference type="OrthoDB" id="6161628at2759"/>
<protein>
    <submittedName>
        <fullName evidence="2">Uncharacterized protein</fullName>
    </submittedName>
</protein>
<evidence type="ECO:0000313" key="2">
    <source>
        <dbReference type="EMBL" id="RUS85729.1"/>
    </source>
</evidence>
<dbReference type="AlphaFoldDB" id="A0A433TW07"/>
<reference evidence="2 3" key="1">
    <citation type="submission" date="2019-01" db="EMBL/GenBank/DDBJ databases">
        <title>A draft genome assembly of the solar-powered sea slug Elysia chlorotica.</title>
        <authorList>
            <person name="Cai H."/>
            <person name="Li Q."/>
            <person name="Fang X."/>
            <person name="Li J."/>
            <person name="Curtis N.E."/>
            <person name="Altenburger A."/>
            <person name="Shibata T."/>
            <person name="Feng M."/>
            <person name="Maeda T."/>
            <person name="Schwartz J.A."/>
            <person name="Shigenobu S."/>
            <person name="Lundholm N."/>
            <person name="Nishiyama T."/>
            <person name="Yang H."/>
            <person name="Hasebe M."/>
            <person name="Li S."/>
            <person name="Pierce S.K."/>
            <person name="Wang J."/>
        </authorList>
    </citation>
    <scope>NUCLEOTIDE SEQUENCE [LARGE SCALE GENOMIC DNA]</scope>
    <source>
        <strain evidence="2">EC2010</strain>
        <tissue evidence="2">Whole organism of an adult</tissue>
    </source>
</reference>
<feature type="non-terminal residue" evidence="2">
    <location>
        <position position="119"/>
    </location>
</feature>